<dbReference type="RefSeq" id="WP_149159183.1">
    <property type="nucleotide sequence ID" value="NZ_CP043505.1"/>
</dbReference>
<name>A0A5C1YDE5_9MICO</name>
<dbReference type="Gene3D" id="1.10.101.10">
    <property type="entry name" value="PGBD-like superfamily/PGBD"/>
    <property type="match status" value="1"/>
</dbReference>
<proteinExistence type="predicted"/>
<dbReference type="Proteomes" id="UP000324678">
    <property type="component" value="Chromosome"/>
</dbReference>
<feature type="domain" description="Peptidoglycan binding-like" evidence="2">
    <location>
        <begin position="73"/>
        <end position="115"/>
    </location>
</feature>
<dbReference type="InterPro" id="IPR002477">
    <property type="entry name" value="Peptidoglycan-bd-like"/>
</dbReference>
<protein>
    <submittedName>
        <fullName evidence="3">Peptidoglycan-binding protein</fullName>
    </submittedName>
</protein>
<dbReference type="KEGG" id="ail:FLP10_01070"/>
<feature type="signal peptide" evidence="1">
    <location>
        <begin position="1"/>
        <end position="26"/>
    </location>
</feature>
<evidence type="ECO:0000313" key="4">
    <source>
        <dbReference type="Proteomes" id="UP000324678"/>
    </source>
</evidence>
<dbReference type="AlphaFoldDB" id="A0A5C1YDE5"/>
<organism evidence="3 4">
    <name type="scientific">Agromyces intestinalis</name>
    <dbReference type="NCBI Taxonomy" id="2592652"/>
    <lineage>
        <taxon>Bacteria</taxon>
        <taxon>Bacillati</taxon>
        <taxon>Actinomycetota</taxon>
        <taxon>Actinomycetes</taxon>
        <taxon>Micrococcales</taxon>
        <taxon>Microbacteriaceae</taxon>
        <taxon>Agromyces</taxon>
    </lineage>
</organism>
<dbReference type="SUPFAM" id="SSF47090">
    <property type="entry name" value="PGBD-like"/>
    <property type="match status" value="1"/>
</dbReference>
<evidence type="ECO:0000259" key="2">
    <source>
        <dbReference type="Pfam" id="PF01471"/>
    </source>
</evidence>
<dbReference type="EMBL" id="CP043505">
    <property type="protein sequence ID" value="QEO13159.1"/>
    <property type="molecule type" value="Genomic_DNA"/>
</dbReference>
<accession>A0A5C1YDE5</accession>
<reference evidence="3 4" key="1">
    <citation type="submission" date="2019-09" db="EMBL/GenBank/DDBJ databases">
        <title>Genome sequencing of strain KACC 19306.</title>
        <authorList>
            <person name="Heo J."/>
            <person name="Kim S.-J."/>
            <person name="Kim J.-S."/>
            <person name="Hong S.-B."/>
            <person name="Kwon S.-W."/>
        </authorList>
    </citation>
    <scope>NUCLEOTIDE SEQUENCE [LARGE SCALE GENOMIC DNA]</scope>
    <source>
        <strain evidence="3 4">KACC 19306</strain>
    </source>
</reference>
<dbReference type="InterPro" id="IPR036366">
    <property type="entry name" value="PGBDSf"/>
</dbReference>
<dbReference type="Pfam" id="PF01471">
    <property type="entry name" value="PG_binding_1"/>
    <property type="match status" value="1"/>
</dbReference>
<keyword evidence="4" id="KW-1185">Reference proteome</keyword>
<dbReference type="OrthoDB" id="8210007at2"/>
<evidence type="ECO:0000313" key="3">
    <source>
        <dbReference type="EMBL" id="QEO13159.1"/>
    </source>
</evidence>
<sequence>MRARKRIGTILAGLALAIGAIAPVVAPSEPAQAAAPCVSYVYGQNSTYASCVKNIQTILNGATVLRSTCRGVGYANNRITADGYFGPATKSRVIAFQKSKCLTGDGVVGPKTWSELCWVANWLGANIRSGAPDYAIAQTTYKAGKASGC</sequence>
<evidence type="ECO:0000256" key="1">
    <source>
        <dbReference type="SAM" id="SignalP"/>
    </source>
</evidence>
<feature type="chain" id="PRO_5038765511" evidence="1">
    <location>
        <begin position="27"/>
        <end position="149"/>
    </location>
</feature>
<dbReference type="InterPro" id="IPR036365">
    <property type="entry name" value="PGBD-like_sf"/>
</dbReference>
<keyword evidence="1" id="KW-0732">Signal</keyword>
<gene>
    <name evidence="3" type="ORF">FLP10_01070</name>
</gene>